<accession>A0ABY8EQX8</accession>
<sequence length="239" mass="25952">MPTALQVRVAPRITLDVRVHVPKCASRGVVVIGHPYAYVGGSQDNHVVQAVAHTFVRLGLHAVTFDTRGVGESGGRISWTMCPESEDYQAVVDAALTEIGPPSADAELYLCGYSAGALQASTAHAPRTGAWSEVPLRYVLLSYPLGVRWALTSFHGSFFQRALEQMVRKCAEGNTRVLLVTTTRDQFTSASTYASWAESLAAPHVLVRSLDEDHFFLTASSLDALTNVLDAWWADLHPS</sequence>
<dbReference type="PANTHER" id="PTHR42103:SF2">
    <property type="entry name" value="AB HYDROLASE-1 DOMAIN-CONTAINING PROTEIN"/>
    <property type="match status" value="1"/>
</dbReference>
<comment type="catalytic activity">
    <reaction evidence="2">
        <text>a monoacylglycerol + H2O = glycerol + a fatty acid + H(+)</text>
        <dbReference type="Rhea" id="RHEA:15245"/>
        <dbReference type="ChEBI" id="CHEBI:15377"/>
        <dbReference type="ChEBI" id="CHEBI:15378"/>
        <dbReference type="ChEBI" id="CHEBI:17408"/>
        <dbReference type="ChEBI" id="CHEBI:17754"/>
        <dbReference type="ChEBI" id="CHEBI:28868"/>
    </reaction>
</comment>
<dbReference type="SUPFAM" id="SSF53474">
    <property type="entry name" value="alpha/beta-Hydrolases"/>
    <property type="match status" value="1"/>
</dbReference>
<evidence type="ECO:0000256" key="1">
    <source>
        <dbReference type="ARBA" id="ARBA00047591"/>
    </source>
</evidence>
<evidence type="ECO:0000313" key="5">
    <source>
        <dbReference type="Proteomes" id="UP000818624"/>
    </source>
</evidence>
<dbReference type="InterPro" id="IPR022742">
    <property type="entry name" value="Hydrolase_4"/>
</dbReference>
<feature type="domain" description="Serine aminopeptidase S33" evidence="3">
    <location>
        <begin position="40"/>
        <end position="131"/>
    </location>
</feature>
<dbReference type="Gene3D" id="3.40.50.1820">
    <property type="entry name" value="alpha/beta hydrolase"/>
    <property type="match status" value="1"/>
</dbReference>
<organism evidence="4 5">
    <name type="scientific">Malassezia furfur</name>
    <name type="common">Pityriasis versicolor infection agent</name>
    <name type="synonym">Pityrosporum furfur</name>
    <dbReference type="NCBI Taxonomy" id="55194"/>
    <lineage>
        <taxon>Eukaryota</taxon>
        <taxon>Fungi</taxon>
        <taxon>Dikarya</taxon>
        <taxon>Basidiomycota</taxon>
        <taxon>Ustilaginomycotina</taxon>
        <taxon>Malasseziomycetes</taxon>
        <taxon>Malasseziales</taxon>
        <taxon>Malasseziaceae</taxon>
        <taxon>Malassezia</taxon>
    </lineage>
</organism>
<evidence type="ECO:0000256" key="2">
    <source>
        <dbReference type="ARBA" id="ARBA00048461"/>
    </source>
</evidence>
<dbReference type="InterPro" id="IPR029058">
    <property type="entry name" value="AB_hydrolase_fold"/>
</dbReference>
<comment type="catalytic activity">
    <reaction evidence="1">
        <text>a diacylglycerol + H2O = a monoacylglycerol + a fatty acid + H(+)</text>
        <dbReference type="Rhea" id="RHEA:32731"/>
        <dbReference type="ChEBI" id="CHEBI:15377"/>
        <dbReference type="ChEBI" id="CHEBI:15378"/>
        <dbReference type="ChEBI" id="CHEBI:17408"/>
        <dbReference type="ChEBI" id="CHEBI:18035"/>
        <dbReference type="ChEBI" id="CHEBI:28868"/>
    </reaction>
</comment>
<dbReference type="Pfam" id="PF12146">
    <property type="entry name" value="Hydrolase_4"/>
    <property type="match status" value="1"/>
</dbReference>
<name>A0ABY8EQX8_MALFU</name>
<dbReference type="PANTHER" id="PTHR42103">
    <property type="entry name" value="ALPHA/BETA-HYDROLASES SUPERFAMILY PROTEIN"/>
    <property type="match status" value="1"/>
</dbReference>
<keyword evidence="5" id="KW-1185">Reference proteome</keyword>
<evidence type="ECO:0000313" key="4">
    <source>
        <dbReference type="EMBL" id="WFD47908.1"/>
    </source>
</evidence>
<dbReference type="EMBL" id="CP046235">
    <property type="protein sequence ID" value="WFD47908.1"/>
    <property type="molecule type" value="Genomic_DNA"/>
</dbReference>
<evidence type="ECO:0000259" key="3">
    <source>
        <dbReference type="Pfam" id="PF12146"/>
    </source>
</evidence>
<reference evidence="4 5" key="1">
    <citation type="journal article" date="2020" name="Elife">
        <title>Loss of centromere function drives karyotype evolution in closely related Malassezia species.</title>
        <authorList>
            <person name="Sankaranarayanan S.R."/>
            <person name="Ianiri G."/>
            <person name="Coelho M.A."/>
            <person name="Reza M.H."/>
            <person name="Thimmappa B.C."/>
            <person name="Ganguly P."/>
            <person name="Vadnala R.N."/>
            <person name="Sun S."/>
            <person name="Siddharthan R."/>
            <person name="Tellgren-Roth C."/>
            <person name="Dawson T.L."/>
            <person name="Heitman J."/>
            <person name="Sanyal K."/>
        </authorList>
    </citation>
    <scope>NUCLEOTIDE SEQUENCE [LARGE SCALE GENOMIC DNA]</scope>
    <source>
        <strain evidence="4">CBS14141</strain>
    </source>
</reference>
<dbReference type="Proteomes" id="UP000818624">
    <property type="component" value="Chromosome 2"/>
</dbReference>
<proteinExistence type="predicted"/>
<protein>
    <recommendedName>
        <fullName evidence="3">Serine aminopeptidase S33 domain-containing protein</fullName>
    </recommendedName>
</protein>
<gene>
    <name evidence="4" type="ORF">GLX27_002573</name>
</gene>